<dbReference type="GeneID" id="7449402"/>
<evidence type="ECO:0000313" key="2">
    <source>
        <dbReference type="EMBL" id="EED89449.1"/>
    </source>
</evidence>
<sequence length="154" mass="16540">MDNGHVPSLVQLPPIPPSSTTISSYPTTIRGLHPRLIQFIATQTVAVAMSFLNKIGKLITGSPATSQATASRSVARERLSVILAAQRGSDLLDGVDVEALQRELMEVVQRHITAAKARSASFNVKSEGDVSLFEMSVELNGGRNDTDNNTARQQ</sequence>
<protein>
    <submittedName>
        <fullName evidence="2">Uncharacterized protein</fullName>
    </submittedName>
</protein>
<dbReference type="RefSeq" id="XP_002292988.1">
    <property type="nucleotide sequence ID" value="XM_002292952.1"/>
</dbReference>
<dbReference type="GO" id="GO:0051301">
    <property type="term" value="P:cell division"/>
    <property type="evidence" value="ECO:0007669"/>
    <property type="project" value="InterPro"/>
</dbReference>
<name>B8CA59_THAPS</name>
<dbReference type="eggNOG" id="ENOG502S50K">
    <property type="taxonomic scope" value="Eukaryota"/>
</dbReference>
<keyword evidence="3" id="KW-1185">Reference proteome</keyword>
<proteinExistence type="inferred from homology"/>
<dbReference type="EMBL" id="CM000647">
    <property type="protein sequence ID" value="EED89449.1"/>
    <property type="molecule type" value="Genomic_DNA"/>
</dbReference>
<dbReference type="InParanoid" id="B8CA59"/>
<dbReference type="AlphaFoldDB" id="B8CA59"/>
<organism evidence="2 3">
    <name type="scientific">Thalassiosira pseudonana</name>
    <name type="common">Marine diatom</name>
    <name type="synonym">Cyclotella nana</name>
    <dbReference type="NCBI Taxonomy" id="35128"/>
    <lineage>
        <taxon>Eukaryota</taxon>
        <taxon>Sar</taxon>
        <taxon>Stramenopiles</taxon>
        <taxon>Ochrophyta</taxon>
        <taxon>Bacillariophyta</taxon>
        <taxon>Coscinodiscophyceae</taxon>
        <taxon>Thalassiosirophycidae</taxon>
        <taxon>Thalassiosirales</taxon>
        <taxon>Thalassiosiraceae</taxon>
        <taxon>Thalassiosira</taxon>
    </lineage>
</organism>
<dbReference type="Gene3D" id="3.30.1070.10">
    <property type="entry name" value="Cell division topological specificity factor MinE"/>
    <property type="match status" value="1"/>
</dbReference>
<dbReference type="PaxDb" id="35128-Thaps9023"/>
<accession>B8CA59</accession>
<dbReference type="KEGG" id="tps:THAPSDRAFT_9023"/>
<dbReference type="HOGENOM" id="CLU_1707833_0_0_1"/>
<dbReference type="Pfam" id="PF03776">
    <property type="entry name" value="MinE"/>
    <property type="match status" value="1"/>
</dbReference>
<comment type="similarity">
    <text evidence="1">Belongs to the MinE family.</text>
</comment>
<dbReference type="InterPro" id="IPR036707">
    <property type="entry name" value="MinE_sf"/>
</dbReference>
<gene>
    <name evidence="2" type="ORF">THAPSDRAFT_9023</name>
</gene>
<reference evidence="2 3" key="2">
    <citation type="journal article" date="2008" name="Nature">
        <title>The Phaeodactylum genome reveals the evolutionary history of diatom genomes.</title>
        <authorList>
            <person name="Bowler C."/>
            <person name="Allen A.E."/>
            <person name="Badger J.H."/>
            <person name="Grimwood J."/>
            <person name="Jabbari K."/>
            <person name="Kuo A."/>
            <person name="Maheswari U."/>
            <person name="Martens C."/>
            <person name="Maumus F."/>
            <person name="Otillar R.P."/>
            <person name="Rayko E."/>
            <person name="Salamov A."/>
            <person name="Vandepoele K."/>
            <person name="Beszteri B."/>
            <person name="Gruber A."/>
            <person name="Heijde M."/>
            <person name="Katinka M."/>
            <person name="Mock T."/>
            <person name="Valentin K."/>
            <person name="Verret F."/>
            <person name="Berges J.A."/>
            <person name="Brownlee C."/>
            <person name="Cadoret J.P."/>
            <person name="Chiovitti A."/>
            <person name="Choi C.J."/>
            <person name="Coesel S."/>
            <person name="De Martino A."/>
            <person name="Detter J.C."/>
            <person name="Durkin C."/>
            <person name="Falciatore A."/>
            <person name="Fournet J."/>
            <person name="Haruta M."/>
            <person name="Huysman M.J."/>
            <person name="Jenkins B.D."/>
            <person name="Jiroutova K."/>
            <person name="Jorgensen R.E."/>
            <person name="Joubert Y."/>
            <person name="Kaplan A."/>
            <person name="Kroger N."/>
            <person name="Kroth P.G."/>
            <person name="La Roche J."/>
            <person name="Lindquist E."/>
            <person name="Lommer M."/>
            <person name="Martin-Jezequel V."/>
            <person name="Lopez P.J."/>
            <person name="Lucas S."/>
            <person name="Mangogna M."/>
            <person name="McGinnis K."/>
            <person name="Medlin L.K."/>
            <person name="Montsant A."/>
            <person name="Oudot-Le Secq M.P."/>
            <person name="Napoli C."/>
            <person name="Obornik M."/>
            <person name="Parker M.S."/>
            <person name="Petit J.L."/>
            <person name="Porcel B.M."/>
            <person name="Poulsen N."/>
            <person name="Robison M."/>
            <person name="Rychlewski L."/>
            <person name="Rynearson T.A."/>
            <person name="Schmutz J."/>
            <person name="Shapiro H."/>
            <person name="Siaut M."/>
            <person name="Stanley M."/>
            <person name="Sussman M.R."/>
            <person name="Taylor A.R."/>
            <person name="Vardi A."/>
            <person name="von Dassow P."/>
            <person name="Vyverman W."/>
            <person name="Willis A."/>
            <person name="Wyrwicz L.S."/>
            <person name="Rokhsar D.S."/>
            <person name="Weissenbach J."/>
            <person name="Armbrust E.V."/>
            <person name="Green B.R."/>
            <person name="Van de Peer Y."/>
            <person name="Grigoriev I.V."/>
        </authorList>
    </citation>
    <scope>NUCLEOTIDE SEQUENCE [LARGE SCALE GENOMIC DNA]</scope>
    <source>
        <strain evidence="2 3">CCMP1335</strain>
    </source>
</reference>
<dbReference type="InterPro" id="IPR005527">
    <property type="entry name" value="MinE"/>
</dbReference>
<reference evidence="2 3" key="1">
    <citation type="journal article" date="2004" name="Science">
        <title>The genome of the diatom Thalassiosira pseudonana: ecology, evolution, and metabolism.</title>
        <authorList>
            <person name="Armbrust E.V."/>
            <person name="Berges J.A."/>
            <person name="Bowler C."/>
            <person name="Green B.R."/>
            <person name="Martinez D."/>
            <person name="Putnam N.H."/>
            <person name="Zhou S."/>
            <person name="Allen A.E."/>
            <person name="Apt K.E."/>
            <person name="Bechner M."/>
            <person name="Brzezinski M.A."/>
            <person name="Chaal B.K."/>
            <person name="Chiovitti A."/>
            <person name="Davis A.K."/>
            <person name="Demarest M.S."/>
            <person name="Detter J.C."/>
            <person name="Glavina T."/>
            <person name="Goodstein D."/>
            <person name="Hadi M.Z."/>
            <person name="Hellsten U."/>
            <person name="Hildebrand M."/>
            <person name="Jenkins B.D."/>
            <person name="Jurka J."/>
            <person name="Kapitonov V.V."/>
            <person name="Kroger N."/>
            <person name="Lau W.W."/>
            <person name="Lane T.W."/>
            <person name="Larimer F.W."/>
            <person name="Lippmeier J.C."/>
            <person name="Lucas S."/>
            <person name="Medina M."/>
            <person name="Montsant A."/>
            <person name="Obornik M."/>
            <person name="Parker M.S."/>
            <person name="Palenik B."/>
            <person name="Pazour G.J."/>
            <person name="Richardson P.M."/>
            <person name="Rynearson T.A."/>
            <person name="Saito M.A."/>
            <person name="Schwartz D.C."/>
            <person name="Thamatrakoln K."/>
            <person name="Valentin K."/>
            <person name="Vardi A."/>
            <person name="Wilkerson F.P."/>
            <person name="Rokhsar D.S."/>
        </authorList>
    </citation>
    <scope>NUCLEOTIDE SEQUENCE [LARGE SCALE GENOMIC DNA]</scope>
    <source>
        <strain evidence="2 3">CCMP1335</strain>
    </source>
</reference>
<dbReference type="Proteomes" id="UP000001449">
    <property type="component" value="Chromosome 12"/>
</dbReference>
<evidence type="ECO:0000313" key="3">
    <source>
        <dbReference type="Proteomes" id="UP000001449"/>
    </source>
</evidence>
<evidence type="ECO:0000256" key="1">
    <source>
        <dbReference type="ARBA" id="ARBA00008168"/>
    </source>
</evidence>